<dbReference type="EMBL" id="BK014723">
    <property type="protein sequence ID" value="DAD55321.1"/>
    <property type="molecule type" value="Genomic_DNA"/>
</dbReference>
<dbReference type="Gene3D" id="1.10.8.200">
    <property type="entry name" value="Replisome organizer (g39p helicase loader/inhibitor protein)"/>
    <property type="match status" value="1"/>
</dbReference>
<reference evidence="1" key="1">
    <citation type="journal article" date="2021" name="Proc. Natl. Acad. Sci. U.S.A.">
        <title>A Catalog of Tens of Thousands of Viruses from Human Metagenomes Reveals Hidden Associations with Chronic Diseases.</title>
        <authorList>
            <person name="Tisza M.J."/>
            <person name="Buck C.B."/>
        </authorList>
    </citation>
    <scope>NUCLEOTIDE SEQUENCE</scope>
    <source>
        <strain evidence="1">Ct5O42</strain>
    </source>
</reference>
<sequence>MTRDETLKIMAVLKATYPNFYKDMTRRDAEGVVALWTDMFAEESYNAVAAAVKAFIASDSKGFPPVVGQVKQRVTEFASAKALPGNVSRGSEKEAAWMRRYINIDHGGLGRISRYAREHGITWDEAKAVLHG</sequence>
<proteinExistence type="predicted"/>
<protein>
    <submittedName>
        <fullName evidence="1">Replisome organizer</fullName>
    </submittedName>
</protein>
<accession>A0A8D9PDS1</accession>
<name>A0A8D9PDS1_9CAUD</name>
<organism evidence="1">
    <name type="scientific">Podoviridae sp. ct5O42</name>
    <dbReference type="NCBI Taxonomy" id="2826084"/>
    <lineage>
        <taxon>Viruses</taxon>
        <taxon>Duplodnaviria</taxon>
        <taxon>Heunggongvirae</taxon>
        <taxon>Uroviricota</taxon>
        <taxon>Caudoviricetes</taxon>
    </lineage>
</organism>
<evidence type="ECO:0000313" key="1">
    <source>
        <dbReference type="EMBL" id="DAD55321.1"/>
    </source>
</evidence>